<dbReference type="Proteomes" id="UP001175001">
    <property type="component" value="Unassembled WGS sequence"/>
</dbReference>
<evidence type="ECO:0000313" key="3">
    <source>
        <dbReference type="Proteomes" id="UP001175001"/>
    </source>
</evidence>
<feature type="region of interest" description="Disordered" evidence="1">
    <location>
        <begin position="1"/>
        <end position="83"/>
    </location>
</feature>
<dbReference type="EMBL" id="JAUJDW010000081">
    <property type="protein sequence ID" value="KAK0640434.1"/>
    <property type="molecule type" value="Genomic_DNA"/>
</dbReference>
<evidence type="ECO:0000256" key="1">
    <source>
        <dbReference type="SAM" id="MobiDB-lite"/>
    </source>
</evidence>
<comment type="caution">
    <text evidence="2">The sequence shown here is derived from an EMBL/GenBank/DDBJ whole genome shotgun (WGS) entry which is preliminary data.</text>
</comment>
<keyword evidence="3" id="KW-1185">Reference proteome</keyword>
<evidence type="ECO:0000313" key="2">
    <source>
        <dbReference type="EMBL" id="KAK0640434.1"/>
    </source>
</evidence>
<name>A0AA39XUP0_9PEZI</name>
<protein>
    <submittedName>
        <fullName evidence="2">Uncharacterized protein</fullName>
    </submittedName>
</protein>
<gene>
    <name evidence="2" type="ORF">DIS24_g9352</name>
</gene>
<dbReference type="AlphaFoldDB" id="A0AA39XUP0"/>
<reference evidence="2" key="1">
    <citation type="submission" date="2023-06" db="EMBL/GenBank/DDBJ databases">
        <title>Multi-omics analyses reveal the molecular pathogenesis toolkit of Lasiodiplodia hormozganensis, a cross-kingdom pathogen.</title>
        <authorList>
            <person name="Felix C."/>
            <person name="Meneses R."/>
            <person name="Goncalves M.F.M."/>
            <person name="Tilleman L."/>
            <person name="Duarte A.S."/>
            <person name="Jorrin-Novo J.V."/>
            <person name="Van De Peer Y."/>
            <person name="Deforce D."/>
            <person name="Van Nieuwerburgh F."/>
            <person name="Esteves A.C."/>
            <person name="Alves A."/>
        </authorList>
    </citation>
    <scope>NUCLEOTIDE SEQUENCE</scope>
    <source>
        <strain evidence="2">CBS 339.90</strain>
    </source>
</reference>
<organism evidence="2 3">
    <name type="scientific">Lasiodiplodia hormozganensis</name>
    <dbReference type="NCBI Taxonomy" id="869390"/>
    <lineage>
        <taxon>Eukaryota</taxon>
        <taxon>Fungi</taxon>
        <taxon>Dikarya</taxon>
        <taxon>Ascomycota</taxon>
        <taxon>Pezizomycotina</taxon>
        <taxon>Dothideomycetes</taxon>
        <taxon>Dothideomycetes incertae sedis</taxon>
        <taxon>Botryosphaeriales</taxon>
        <taxon>Botryosphaeriaceae</taxon>
        <taxon>Lasiodiplodia</taxon>
    </lineage>
</organism>
<proteinExistence type="predicted"/>
<accession>A0AA39XUP0</accession>
<sequence length="137" mass="15120">MEQSAPSTHKMVTRQRAARGAGVSRARDPPTPGPTAEDEEEDDGLSIAYWKAQIEKVPDGGSVGDNSQTGWDQGRAGFNQPDQPEHINAAFEECFLLDPTLAIEESQEDDEDLVFVGDQDFAFLEDEDLAFLEDEDF</sequence>